<dbReference type="Pfam" id="PF00092">
    <property type="entry name" value="VWA"/>
    <property type="match status" value="1"/>
</dbReference>
<feature type="domain" description="VWFA" evidence="3">
    <location>
        <begin position="30"/>
        <end position="213"/>
    </location>
</feature>
<feature type="signal peptide" evidence="2">
    <location>
        <begin position="1"/>
        <end position="26"/>
    </location>
</feature>
<keyword evidence="1" id="KW-0812">Transmembrane</keyword>
<dbReference type="Gene3D" id="3.40.50.410">
    <property type="entry name" value="von Willebrand factor, type A domain"/>
    <property type="match status" value="1"/>
</dbReference>
<dbReference type="SMART" id="SM00327">
    <property type="entry name" value="VWA"/>
    <property type="match status" value="1"/>
</dbReference>
<dbReference type="InterPro" id="IPR036465">
    <property type="entry name" value="vWFA_dom_sf"/>
</dbReference>
<proteinExistence type="predicted"/>
<protein>
    <submittedName>
        <fullName evidence="4">VWA domain-containing protein</fullName>
    </submittedName>
</protein>
<evidence type="ECO:0000256" key="2">
    <source>
        <dbReference type="SAM" id="SignalP"/>
    </source>
</evidence>
<dbReference type="InterPro" id="IPR002035">
    <property type="entry name" value="VWF_A"/>
</dbReference>
<keyword evidence="1" id="KW-1133">Transmembrane helix</keyword>
<accession>A0ABV7FPG3</accession>
<evidence type="ECO:0000259" key="3">
    <source>
        <dbReference type="PROSITE" id="PS50234"/>
    </source>
</evidence>
<dbReference type="PROSITE" id="PS50234">
    <property type="entry name" value="VWFA"/>
    <property type="match status" value="1"/>
</dbReference>
<evidence type="ECO:0000313" key="4">
    <source>
        <dbReference type="EMBL" id="MFC3120820.1"/>
    </source>
</evidence>
<feature type="chain" id="PRO_5045219299" evidence="2">
    <location>
        <begin position="27"/>
        <end position="267"/>
    </location>
</feature>
<evidence type="ECO:0000313" key="5">
    <source>
        <dbReference type="Proteomes" id="UP001595478"/>
    </source>
</evidence>
<dbReference type="Proteomes" id="UP001595478">
    <property type="component" value="Unassembled WGS sequence"/>
</dbReference>
<reference evidence="5" key="1">
    <citation type="journal article" date="2019" name="Int. J. Syst. Evol. Microbiol.">
        <title>The Global Catalogue of Microorganisms (GCM) 10K type strain sequencing project: providing services to taxonomists for standard genome sequencing and annotation.</title>
        <authorList>
            <consortium name="The Broad Institute Genomics Platform"/>
            <consortium name="The Broad Institute Genome Sequencing Center for Infectious Disease"/>
            <person name="Wu L."/>
            <person name="Ma J."/>
        </authorList>
    </citation>
    <scope>NUCLEOTIDE SEQUENCE [LARGE SCALE GENOMIC DNA]</scope>
    <source>
        <strain evidence="5">KCTC 52473</strain>
    </source>
</reference>
<dbReference type="EMBL" id="JBHRSW010000005">
    <property type="protein sequence ID" value="MFC3120820.1"/>
    <property type="molecule type" value="Genomic_DNA"/>
</dbReference>
<dbReference type="SUPFAM" id="SSF53300">
    <property type="entry name" value="vWA-like"/>
    <property type="match status" value="1"/>
</dbReference>
<organism evidence="4 5">
    <name type="scientific">Agaribacter flavus</name>
    <dbReference type="NCBI Taxonomy" id="1902781"/>
    <lineage>
        <taxon>Bacteria</taxon>
        <taxon>Pseudomonadati</taxon>
        <taxon>Pseudomonadota</taxon>
        <taxon>Gammaproteobacteria</taxon>
        <taxon>Alteromonadales</taxon>
        <taxon>Alteromonadaceae</taxon>
        <taxon>Agaribacter</taxon>
    </lineage>
</organism>
<feature type="transmembrane region" description="Helical" evidence="1">
    <location>
        <begin position="243"/>
        <end position="261"/>
    </location>
</feature>
<evidence type="ECO:0000256" key="1">
    <source>
        <dbReference type="SAM" id="Phobius"/>
    </source>
</evidence>
<keyword evidence="2" id="KW-0732">Signal</keyword>
<sequence>MFKLKTLLRGVMGLACLVLSVTSANASVINLGFSLDESGSVGTTNFNTTRDALADALAVIPTTGAIEYRIAVTTFASGFTSVIAPTIVTSSNLAALQAQLRATTFNGGGTNTAGAIDNLTSLFSAYSSDLTLFNITTDGSPNSQSAAENSALAAFNSFVDGISFEAVGSGITNATSLARMARIAGLGTSGVAADGVIVNDITAIPNAATTGFVIPVSDFAAYSAAITAKIGQIVTDTGGADPVPSPHIFLLFGLGFVAVFIRTKAKV</sequence>
<keyword evidence="1" id="KW-0472">Membrane</keyword>
<comment type="caution">
    <text evidence="4">The sequence shown here is derived from an EMBL/GenBank/DDBJ whole genome shotgun (WGS) entry which is preliminary data.</text>
</comment>
<dbReference type="RefSeq" id="WP_376918945.1">
    <property type="nucleotide sequence ID" value="NZ_JBHRSW010000005.1"/>
</dbReference>
<gene>
    <name evidence="4" type="ORF">ACFOHL_04270</name>
</gene>
<keyword evidence="5" id="KW-1185">Reference proteome</keyword>
<name>A0ABV7FPG3_9ALTE</name>